<accession>A0ABR2BI97</accession>
<feature type="domain" description="CDT1 Geminin-binding" evidence="2">
    <location>
        <begin position="21"/>
        <end position="153"/>
    </location>
</feature>
<protein>
    <recommendedName>
        <fullName evidence="2">CDT1 Geminin-binding domain-containing protein</fullName>
    </recommendedName>
</protein>
<dbReference type="Proteomes" id="UP001472677">
    <property type="component" value="Unassembled WGS sequence"/>
</dbReference>
<comment type="caution">
    <text evidence="3">The sequence shown here is derived from an EMBL/GenBank/DDBJ whole genome shotgun (WGS) entry which is preliminary data.</text>
</comment>
<dbReference type="InterPro" id="IPR014939">
    <property type="entry name" value="CDT1_Gemini-bd-like"/>
</dbReference>
<dbReference type="SMART" id="SM01075">
    <property type="entry name" value="CDT1"/>
    <property type="match status" value="1"/>
</dbReference>
<keyword evidence="1" id="KW-0812">Transmembrane</keyword>
<reference evidence="3 4" key="1">
    <citation type="journal article" date="2024" name="G3 (Bethesda)">
        <title>Genome assembly of Hibiscus sabdariffa L. provides insights into metabolisms of medicinal natural products.</title>
        <authorList>
            <person name="Kim T."/>
        </authorList>
    </citation>
    <scope>NUCLEOTIDE SEQUENCE [LARGE SCALE GENOMIC DNA]</scope>
    <source>
        <strain evidence="3">TK-2024</strain>
        <tissue evidence="3">Old leaves</tissue>
    </source>
</reference>
<dbReference type="Pfam" id="PF08839">
    <property type="entry name" value="CDT1"/>
    <property type="match status" value="1"/>
</dbReference>
<organism evidence="3 4">
    <name type="scientific">Hibiscus sabdariffa</name>
    <name type="common">roselle</name>
    <dbReference type="NCBI Taxonomy" id="183260"/>
    <lineage>
        <taxon>Eukaryota</taxon>
        <taxon>Viridiplantae</taxon>
        <taxon>Streptophyta</taxon>
        <taxon>Embryophyta</taxon>
        <taxon>Tracheophyta</taxon>
        <taxon>Spermatophyta</taxon>
        <taxon>Magnoliopsida</taxon>
        <taxon>eudicotyledons</taxon>
        <taxon>Gunneridae</taxon>
        <taxon>Pentapetalae</taxon>
        <taxon>rosids</taxon>
        <taxon>malvids</taxon>
        <taxon>Malvales</taxon>
        <taxon>Malvaceae</taxon>
        <taxon>Malvoideae</taxon>
        <taxon>Hibiscus</taxon>
    </lineage>
</organism>
<evidence type="ECO:0000313" key="3">
    <source>
        <dbReference type="EMBL" id="KAK8506167.1"/>
    </source>
</evidence>
<dbReference type="InterPro" id="IPR045173">
    <property type="entry name" value="Cdt1"/>
</dbReference>
<dbReference type="SUPFAM" id="SSF46785">
    <property type="entry name" value="Winged helix' DNA-binding domain"/>
    <property type="match status" value="1"/>
</dbReference>
<dbReference type="CDD" id="cd08674">
    <property type="entry name" value="Cdt1_m"/>
    <property type="match status" value="1"/>
</dbReference>
<evidence type="ECO:0000259" key="2">
    <source>
        <dbReference type="SMART" id="SM01075"/>
    </source>
</evidence>
<proteinExistence type="predicted"/>
<dbReference type="PANTHER" id="PTHR28637">
    <property type="entry name" value="DNA REPLICATION FACTOR CDT1"/>
    <property type="match status" value="1"/>
</dbReference>
<dbReference type="PANTHER" id="PTHR28637:SF1">
    <property type="entry name" value="DNA REPLICATION FACTOR CDT1"/>
    <property type="match status" value="1"/>
</dbReference>
<dbReference type="InterPro" id="IPR036390">
    <property type="entry name" value="WH_DNA-bd_sf"/>
</dbReference>
<gene>
    <name evidence="3" type="ORF">V6N12_074217</name>
</gene>
<feature type="transmembrane region" description="Helical" evidence="1">
    <location>
        <begin position="393"/>
        <end position="416"/>
    </location>
</feature>
<keyword evidence="4" id="KW-1185">Reference proteome</keyword>
<sequence>MDSSIAVSHSPKISGVDADMLPEKNGILCGFFNGLDSAIRLLKLKGSMPTFTNICPKVECLTDRRFSHGHLAQLKRILPEAIEIKRMLIFDVRTSCMKPELHVSIIVNAIDCGGEFESETKNLNLRRVFRARLVDYFKAHPEGREFPEEDLPEPFNRSKRNTQWSMITQILKSEAQPLPSGHTNSNSKLAVETLVDAVDDLLPVVASHVSQSFRKRFSRKTFSKAQEVSLQSTNFQVAELCGGNSVDSDKTTSAPIQNTTKVLAETAIREPSSKLFLPATPIKEINPLKTEDKSPTESGCKQSTPAKLASTPARLMIATPTLQPQKTCYMSPDEVTSCLSNKSVRRPRRTRSLKFEEETIVDDTHMMGGSPVDNDDDGVLSILPESLLHSVSFLRILFAFIILEHVTSAYIANFWLTIFYRYLKEKETNILDQTDRVEAMLVLSSQSTPT</sequence>
<keyword evidence="1" id="KW-1133">Transmembrane helix</keyword>
<evidence type="ECO:0000256" key="1">
    <source>
        <dbReference type="SAM" id="Phobius"/>
    </source>
</evidence>
<name>A0ABR2BI97_9ROSI</name>
<evidence type="ECO:0000313" key="4">
    <source>
        <dbReference type="Proteomes" id="UP001472677"/>
    </source>
</evidence>
<keyword evidence="1" id="KW-0472">Membrane</keyword>
<dbReference type="EMBL" id="JBBPBM010000120">
    <property type="protein sequence ID" value="KAK8506167.1"/>
    <property type="molecule type" value="Genomic_DNA"/>
</dbReference>